<dbReference type="PANTHER" id="PTHR47926:SF445">
    <property type="entry name" value="DYW DOMAIN-CONTAINING PROTEIN"/>
    <property type="match status" value="1"/>
</dbReference>
<feature type="repeat" description="PPR" evidence="2">
    <location>
        <begin position="457"/>
        <end position="491"/>
    </location>
</feature>
<gene>
    <name evidence="4" type="primary">PCMP-H92</name>
    <name evidence="4" type="ORF">AXF42_Ash003370</name>
</gene>
<dbReference type="GO" id="GO:0003723">
    <property type="term" value="F:RNA binding"/>
    <property type="evidence" value="ECO:0007669"/>
    <property type="project" value="InterPro"/>
</dbReference>
<dbReference type="Gene3D" id="1.25.40.10">
    <property type="entry name" value="Tetratricopeptide repeat domain"/>
    <property type="match status" value="4"/>
</dbReference>
<dbReference type="EC" id="3.6.1.-" evidence="4"/>
<dbReference type="PROSITE" id="PS51375">
    <property type="entry name" value="PPR"/>
    <property type="match status" value="7"/>
</dbReference>
<evidence type="ECO:0000259" key="3">
    <source>
        <dbReference type="Pfam" id="PF14432"/>
    </source>
</evidence>
<protein>
    <submittedName>
        <fullName evidence="4">Pentatricopeptide repeat-containing protein</fullName>
        <ecNumber evidence="4">3.6.1.-</ecNumber>
    </submittedName>
</protein>
<dbReference type="InterPro" id="IPR002885">
    <property type="entry name" value="PPR_rpt"/>
</dbReference>
<dbReference type="InterPro" id="IPR011990">
    <property type="entry name" value="TPR-like_helical_dom_sf"/>
</dbReference>
<reference evidence="4 5" key="1">
    <citation type="journal article" date="2017" name="Nature">
        <title>The Apostasia genome and the evolution of orchids.</title>
        <authorList>
            <person name="Zhang G.Q."/>
            <person name="Liu K.W."/>
            <person name="Li Z."/>
            <person name="Lohaus R."/>
            <person name="Hsiao Y.Y."/>
            <person name="Niu S.C."/>
            <person name="Wang J.Y."/>
            <person name="Lin Y.C."/>
            <person name="Xu Q."/>
            <person name="Chen L.J."/>
            <person name="Yoshida K."/>
            <person name="Fujiwara S."/>
            <person name="Wang Z.W."/>
            <person name="Zhang Y.Q."/>
            <person name="Mitsuda N."/>
            <person name="Wang M."/>
            <person name="Liu G.H."/>
            <person name="Pecoraro L."/>
            <person name="Huang H.X."/>
            <person name="Xiao X.J."/>
            <person name="Lin M."/>
            <person name="Wu X.Y."/>
            <person name="Wu W.L."/>
            <person name="Chen Y.Y."/>
            <person name="Chang S.B."/>
            <person name="Sakamoto S."/>
            <person name="Ohme-Takagi M."/>
            <person name="Yagi M."/>
            <person name="Zeng S.J."/>
            <person name="Shen C.Y."/>
            <person name="Yeh C.M."/>
            <person name="Luo Y.B."/>
            <person name="Tsai W.C."/>
            <person name="Van de Peer Y."/>
            <person name="Liu Z.J."/>
        </authorList>
    </citation>
    <scope>NUCLEOTIDE SEQUENCE [LARGE SCALE GENOMIC DNA]</scope>
    <source>
        <strain evidence="5">cv. Shenzhen</strain>
        <tissue evidence="4">Stem</tissue>
    </source>
</reference>
<keyword evidence="4" id="KW-0378">Hydrolase</keyword>
<dbReference type="InterPro" id="IPR032867">
    <property type="entry name" value="DYW_dom"/>
</dbReference>
<dbReference type="PANTHER" id="PTHR47926">
    <property type="entry name" value="PENTATRICOPEPTIDE REPEAT-CONTAINING PROTEIN"/>
    <property type="match status" value="1"/>
</dbReference>
<dbReference type="GO" id="GO:0008270">
    <property type="term" value="F:zinc ion binding"/>
    <property type="evidence" value="ECO:0007669"/>
    <property type="project" value="InterPro"/>
</dbReference>
<feature type="repeat" description="PPR" evidence="2">
    <location>
        <begin position="560"/>
        <end position="594"/>
    </location>
</feature>
<dbReference type="Pfam" id="PF20430">
    <property type="entry name" value="Eplus_motif"/>
    <property type="match status" value="1"/>
</dbReference>
<feature type="repeat" description="PPR" evidence="2">
    <location>
        <begin position="279"/>
        <end position="309"/>
    </location>
</feature>
<dbReference type="InterPro" id="IPR046849">
    <property type="entry name" value="E2_motif"/>
</dbReference>
<dbReference type="EMBL" id="KZ451885">
    <property type="protein sequence ID" value="PKA66715.1"/>
    <property type="molecule type" value="Genomic_DNA"/>
</dbReference>
<organism evidence="4 5">
    <name type="scientific">Apostasia shenzhenica</name>
    <dbReference type="NCBI Taxonomy" id="1088818"/>
    <lineage>
        <taxon>Eukaryota</taxon>
        <taxon>Viridiplantae</taxon>
        <taxon>Streptophyta</taxon>
        <taxon>Embryophyta</taxon>
        <taxon>Tracheophyta</taxon>
        <taxon>Spermatophyta</taxon>
        <taxon>Magnoliopsida</taxon>
        <taxon>Liliopsida</taxon>
        <taxon>Asparagales</taxon>
        <taxon>Orchidaceae</taxon>
        <taxon>Apostasioideae</taxon>
        <taxon>Apostasia</taxon>
    </lineage>
</organism>
<dbReference type="InterPro" id="IPR046848">
    <property type="entry name" value="E_motif"/>
</dbReference>
<dbReference type="Proteomes" id="UP000236161">
    <property type="component" value="Unassembled WGS sequence"/>
</dbReference>
<dbReference type="GO" id="GO:0009451">
    <property type="term" value="P:RNA modification"/>
    <property type="evidence" value="ECO:0007669"/>
    <property type="project" value="InterPro"/>
</dbReference>
<name>A0A2I0BFZ4_9ASPA</name>
<dbReference type="Pfam" id="PF01535">
    <property type="entry name" value="PPR"/>
    <property type="match status" value="5"/>
</dbReference>
<feature type="repeat" description="PPR" evidence="2">
    <location>
        <begin position="595"/>
        <end position="629"/>
    </location>
</feature>
<dbReference type="NCBIfam" id="TIGR00756">
    <property type="entry name" value="PPR"/>
    <property type="match status" value="7"/>
</dbReference>
<accession>A0A2I0BFZ4</accession>
<keyword evidence="5" id="KW-1185">Reference proteome</keyword>
<dbReference type="Pfam" id="PF20431">
    <property type="entry name" value="E_motif"/>
    <property type="match status" value="1"/>
</dbReference>
<sequence length="866" mass="96560">MLLHLPKRNKIIAARFFSTTPLFPIPISDLSSHFAALLEECRSPSSIRRLHQQILAQGLLSSPSSSSSSLGVAIVSAYLSCNAQEEAASVLELLSPSPVQFWNLTIRQNIRDGHHDGAFNLCFRMRRAGARPDHYTFPFVLKACGELGSYRYGTRVHALASASGFDSNVFVCNALIAMYSRCSALDDAHQVFDEITSWGIDDVISWNSIVAAHAKCGSPRHALELFAGMETAISERDNRPRRSDVISLVNVLPACAALRALPQAREIHGYAMRNHLFSDVFISNAAIDVYSKCGKMEDALKVFRRMKNKDVVSWNAMVTGYSQNGEFDEAFELFKEMRTQKVELNVVTWSAVIAGYAQRGYGPEALDVFRQMQLAGSKPNAVTIISLLSACASVGALSQGMEVHAHALRICLTNEEGDEEEEEDLMVQNALIDMYSKCKNFIAARSLFDSIPFNRRNVVTWTVMIGGYAQHGDANPSLQLFSDMMKDGSSSPNAFTISCVLMASARLSSLQIGKEIHAYVIRDRYKVEIMFVSNCLIDMYSKCGRIDHAQKVFDKMPRTNYVSWTSLMTGYGMHGYGKDAIRVFNEMQKEGLVPDGVTFLVVLYACSHSGMIEQGLKYFDRMSNYGVVAGAEHYACLVDLLGRHGRFHEAWEKIEKMPIEPTTAIWVALLGACRIHSNVKLAEYAFKKLTDLGYINDGTCTLLSNIYANARCWEDVGKIRHLMKRSGIKKRPGCSWVQGKKGTVTFFVGDRSHPDSQQIYSLLLTLIERIKALGYIPETYFALHDVDDEEKSYLLSVHSEKLALAYGILTSSPGSVIQITKNLRVCGDCHSAITYISMIVDHEIVLRDSSRFHHFKEGACSCHGYW</sequence>
<dbReference type="OrthoDB" id="185373at2759"/>
<proteinExistence type="predicted"/>
<dbReference type="InterPro" id="IPR046960">
    <property type="entry name" value="PPR_At4g14850-like_plant"/>
</dbReference>
<dbReference type="FunFam" id="1.25.40.10:FF:000348">
    <property type="entry name" value="Pentatricopeptide repeat-containing protein chloroplastic"/>
    <property type="match status" value="1"/>
</dbReference>
<feature type="repeat" description="PPR" evidence="2">
    <location>
        <begin position="310"/>
        <end position="344"/>
    </location>
</feature>
<dbReference type="Pfam" id="PF14432">
    <property type="entry name" value="DYW_deaminase"/>
    <property type="match status" value="1"/>
</dbReference>
<dbReference type="GO" id="GO:0016787">
    <property type="term" value="F:hydrolase activity"/>
    <property type="evidence" value="ECO:0007669"/>
    <property type="project" value="UniProtKB-KW"/>
</dbReference>
<evidence type="ECO:0000256" key="2">
    <source>
        <dbReference type="PROSITE-ProRule" id="PRU00708"/>
    </source>
</evidence>
<dbReference type="FunFam" id="1.25.40.10:FF:000344">
    <property type="entry name" value="Pentatricopeptide repeat-containing protein"/>
    <property type="match status" value="1"/>
</dbReference>
<feature type="repeat" description="PPR" evidence="2">
    <location>
        <begin position="345"/>
        <end position="379"/>
    </location>
</feature>
<dbReference type="FunFam" id="1.25.40.10:FF:000305">
    <property type="entry name" value="Pentatricopeptide repeat-containing protein mitochondrial"/>
    <property type="match status" value="1"/>
</dbReference>
<dbReference type="Pfam" id="PF13041">
    <property type="entry name" value="PPR_2"/>
    <property type="match status" value="3"/>
</dbReference>
<feature type="domain" description="DYW" evidence="3">
    <location>
        <begin position="774"/>
        <end position="866"/>
    </location>
</feature>
<feature type="repeat" description="PPR" evidence="2">
    <location>
        <begin position="168"/>
        <end position="202"/>
    </location>
</feature>
<dbReference type="AlphaFoldDB" id="A0A2I0BFZ4"/>
<evidence type="ECO:0000313" key="4">
    <source>
        <dbReference type="EMBL" id="PKA66715.1"/>
    </source>
</evidence>
<evidence type="ECO:0000313" key="5">
    <source>
        <dbReference type="Proteomes" id="UP000236161"/>
    </source>
</evidence>
<evidence type="ECO:0000256" key="1">
    <source>
        <dbReference type="ARBA" id="ARBA00022737"/>
    </source>
</evidence>
<keyword evidence="1" id="KW-0677">Repeat</keyword>